<evidence type="ECO:0000313" key="1">
    <source>
        <dbReference type="EMBL" id="MER9287684.1"/>
    </source>
</evidence>
<organism evidence="1 2">
    <name type="scientific">Mesorhizobium australicum</name>
    <dbReference type="NCBI Taxonomy" id="536018"/>
    <lineage>
        <taxon>Bacteria</taxon>
        <taxon>Pseudomonadati</taxon>
        <taxon>Pseudomonadota</taxon>
        <taxon>Alphaproteobacteria</taxon>
        <taxon>Hyphomicrobiales</taxon>
        <taxon>Phyllobacteriaceae</taxon>
        <taxon>Mesorhizobium</taxon>
    </lineage>
</organism>
<proteinExistence type="predicted"/>
<dbReference type="EC" id="5.1.1.1" evidence="1"/>
<sequence>MNFGPVLKIELRKITHNATTVRKALRHNDHSLMVVVKGCCGDPNIVRAIAAGGISQFGDSRMSNLERLREANIKGEFWLLRSPAPDQRERMVELCNGSLQSDLDSIREVEQLRPPDPHRVILMVDLGTGREGFQPNELLRACDEVERMTHVELYGLGIYFMHGSDPAFVETTLRRFGEICNEVEGALGRVLKAKSFATSLVYDHILKSRFVPSGLNHLRLGTVPIIGRRNSADMPTLPGLLTDTAVLEVKVIQTKILSDRPIALLEIGDLDTDISLLRPIQNDLRVIDSSSDHTVVEQTPSATFLKVGDSVEFTMYFTSFARLMSSPYVAKRYRV</sequence>
<gene>
    <name evidence="1" type="ORF">NKI81_27785</name>
</gene>
<keyword evidence="1" id="KW-0413">Isomerase</keyword>
<reference evidence="1 2" key="1">
    <citation type="journal article" date="2024" name="Proc. Natl. Acad. Sci. U.S.A.">
        <title>The evolutionary genomics of adaptation to stress in wild rhizobium bacteria.</title>
        <authorList>
            <person name="Kehlet-Delgado H."/>
            <person name="Montoya A.P."/>
            <person name="Jensen K.T."/>
            <person name="Wendlandt C.E."/>
            <person name="Dexheimer C."/>
            <person name="Roberts M."/>
            <person name="Torres Martinez L."/>
            <person name="Friesen M.L."/>
            <person name="Griffitts J.S."/>
            <person name="Porter S.S."/>
        </authorList>
    </citation>
    <scope>NUCLEOTIDE SEQUENCE [LARGE SCALE GENOMIC DNA]</scope>
    <source>
        <strain evidence="1 2">M0468</strain>
    </source>
</reference>
<keyword evidence="2" id="KW-1185">Reference proteome</keyword>
<accession>A0ACC6T6V2</accession>
<name>A0ACC6T6V2_9HYPH</name>
<comment type="caution">
    <text evidence="1">The sequence shown here is derived from an EMBL/GenBank/DDBJ whole genome shotgun (WGS) entry which is preliminary data.</text>
</comment>
<evidence type="ECO:0000313" key="2">
    <source>
        <dbReference type="Proteomes" id="UP001480082"/>
    </source>
</evidence>
<protein>
    <submittedName>
        <fullName evidence="1">Alanine racemase</fullName>
        <ecNumber evidence="1">5.1.1.1</ecNumber>
    </submittedName>
</protein>
<dbReference type="Proteomes" id="UP001480082">
    <property type="component" value="Unassembled WGS sequence"/>
</dbReference>
<dbReference type="EMBL" id="JAMYRI010000023">
    <property type="protein sequence ID" value="MER9287684.1"/>
    <property type="molecule type" value="Genomic_DNA"/>
</dbReference>